<name>A0A0U5F4D4_9PROT</name>
<dbReference type="Proteomes" id="UP000068250">
    <property type="component" value="Chromosome I"/>
</dbReference>
<gene>
    <name evidence="1" type="ORF">AGA_1900</name>
</gene>
<dbReference type="PATRIC" id="fig|431306.5.peg.1951"/>
<reference evidence="2" key="1">
    <citation type="submission" date="2014-09" db="EMBL/GenBank/DDBJ databases">
        <authorList>
            <person name="Illeghems K.G."/>
        </authorList>
    </citation>
    <scope>NUCLEOTIDE SEQUENCE [LARGE SCALE GENOMIC DNA]</scope>
    <source>
        <strain evidence="2">LMG 23848T</strain>
    </source>
</reference>
<dbReference type="STRING" id="431306.AGA_1900"/>
<organism evidence="1 2">
    <name type="scientific">Acetobacter ghanensis</name>
    <dbReference type="NCBI Taxonomy" id="431306"/>
    <lineage>
        <taxon>Bacteria</taxon>
        <taxon>Pseudomonadati</taxon>
        <taxon>Pseudomonadota</taxon>
        <taxon>Alphaproteobacteria</taxon>
        <taxon>Acetobacterales</taxon>
        <taxon>Acetobacteraceae</taxon>
        <taxon>Acetobacter</taxon>
    </lineage>
</organism>
<accession>A0A0U5F4D4</accession>
<proteinExistence type="predicted"/>
<evidence type="ECO:0000313" key="1">
    <source>
        <dbReference type="EMBL" id="CEF56314.1"/>
    </source>
</evidence>
<dbReference type="EMBL" id="LN609302">
    <property type="protein sequence ID" value="CEF56314.1"/>
    <property type="molecule type" value="Genomic_DNA"/>
</dbReference>
<dbReference type="AlphaFoldDB" id="A0A0U5F4D4"/>
<sequence length="193" mass="20215">MSGMLIIPHVGAKIRICHKVSALPFCAFHDMSISSLSRRLAVLFMSFFRSGIVSLFVASALTSQAMAKTECNTASDGQIEISMSEVGVAVGYMWGRGTLTYGGQRYPISVKGGGAFALGGAKVTGTGCIRNLSRLVDFEGTYWTIGGDVAVGGGPAGIVMENAKGVDMSFSGHASGAHLSGQISRLYFKIDAF</sequence>
<protein>
    <submittedName>
        <fullName evidence="1">Uncharacterized protein</fullName>
    </submittedName>
</protein>
<evidence type="ECO:0000313" key="2">
    <source>
        <dbReference type="Proteomes" id="UP000068250"/>
    </source>
</evidence>